<dbReference type="Proteomes" id="UP000305730">
    <property type="component" value="Unassembled WGS sequence"/>
</dbReference>
<dbReference type="InterPro" id="IPR037522">
    <property type="entry name" value="HD_GYP_dom"/>
</dbReference>
<dbReference type="PROSITE" id="PS51832">
    <property type="entry name" value="HD_GYP"/>
    <property type="match status" value="1"/>
</dbReference>
<dbReference type="InterPro" id="IPR003607">
    <property type="entry name" value="HD/PDEase_dom"/>
</dbReference>
<evidence type="ECO:0000259" key="3">
    <source>
        <dbReference type="PROSITE" id="PS51832"/>
    </source>
</evidence>
<dbReference type="Pfam" id="PF11849">
    <property type="entry name" value="DUF3369"/>
    <property type="match status" value="1"/>
</dbReference>
<dbReference type="GO" id="GO:0000160">
    <property type="term" value="P:phosphorelay signal transduction system"/>
    <property type="evidence" value="ECO:0007669"/>
    <property type="project" value="InterPro"/>
</dbReference>
<evidence type="ECO:0000313" key="7">
    <source>
        <dbReference type="Proteomes" id="UP000307706"/>
    </source>
</evidence>
<feature type="domain" description="HD-GYP" evidence="3">
    <location>
        <begin position="312"/>
        <end position="509"/>
    </location>
</feature>
<evidence type="ECO:0000313" key="4">
    <source>
        <dbReference type="EMBL" id="TMP38844.1"/>
    </source>
</evidence>
<dbReference type="SMART" id="SM00471">
    <property type="entry name" value="HDc"/>
    <property type="match status" value="1"/>
</dbReference>
<dbReference type="InterPro" id="IPR001789">
    <property type="entry name" value="Sig_transdc_resp-reg_receiver"/>
</dbReference>
<evidence type="ECO:0000259" key="2">
    <source>
        <dbReference type="PROSITE" id="PS50110"/>
    </source>
</evidence>
<dbReference type="PANTHER" id="PTHR45228">
    <property type="entry name" value="CYCLIC DI-GMP PHOSPHODIESTERASE TM_0186-RELATED"/>
    <property type="match status" value="1"/>
</dbReference>
<name>A0A5S3XRD8_9GAMM</name>
<dbReference type="Gene3D" id="1.10.3210.10">
    <property type="entry name" value="Hypothetical protein af1432"/>
    <property type="match status" value="1"/>
</dbReference>
<dbReference type="AlphaFoldDB" id="A0A5S3XRD8"/>
<dbReference type="PROSITE" id="PS50110">
    <property type="entry name" value="RESPONSE_REGULATORY"/>
    <property type="match status" value="1"/>
</dbReference>
<sequence>MFKKKSKSDGKPKETWKILIVDDEPDIHTVTKITLSRFEFDNKSLEFISAFSGEEAKQLLAEHSDIALVFLDVVMESDDAGLLVAQYIREELKNAFVRIILRTGQPGQAPERDIIVNYDINDYKEKTNLSSDKLFTVVYTGLRGYRDILAIEKSRAMLENHRIGLEKVIDSTASLFRIRSINKFANGLLVQLASLLHIDKAALTAQTSHCAVKKVDNHFEIIAATGLLQPNDTGSPALPEAIKVLFERACTEQRSLLENGTFIGYFPTTNTGTNLIYLENVGDIAPLDRQLLELFSHNISVAFENLALDKEIFDTQSEIIDTLGEVVESRSKEAANHVKRVSHLSKALGEWAGLDDDTANQLFMASPMHDVGKVAIPDAVLLKPGKLNDEEWEVMKGHVSIGHDIFARSKRPVLKAAAIVAGQHHEKFNGKGYPNGLSGDDIHIFGRIVALVDVFDALSHSRCYKEAWPLEEVLSLLKEERGEHFDPKLVDLFIDNIDKVIHIMETYPD</sequence>
<dbReference type="Pfam" id="PF13487">
    <property type="entry name" value="HD_5"/>
    <property type="match status" value="1"/>
</dbReference>
<feature type="modified residue" description="4-aspartylphosphate" evidence="1">
    <location>
        <position position="72"/>
    </location>
</feature>
<dbReference type="InterPro" id="IPR021800">
    <property type="entry name" value="DUF3369"/>
</dbReference>
<dbReference type="SMART" id="SM00448">
    <property type="entry name" value="REC"/>
    <property type="match status" value="1"/>
</dbReference>
<dbReference type="EMBL" id="PNCK01000107">
    <property type="protein sequence ID" value="TMP38844.1"/>
    <property type="molecule type" value="Genomic_DNA"/>
</dbReference>
<dbReference type="PANTHER" id="PTHR45228:SF9">
    <property type="entry name" value="3'3'-CGAMP-SPECIFIC PHOSPHODIESTERASE 2"/>
    <property type="match status" value="1"/>
</dbReference>
<reference evidence="6 7" key="2">
    <citation type="submission" date="2019-06" db="EMBL/GenBank/DDBJ databases">
        <title>Co-occurence of chitin degradation, pigmentation and bioactivity in marine Pseudoalteromonas.</title>
        <authorList>
            <person name="Sonnenschein E.C."/>
            <person name="Bech P.K."/>
        </authorList>
    </citation>
    <scope>NUCLEOTIDE SEQUENCE [LARGE SCALE GENOMIC DNA]</scope>
    <source>
        <strain evidence="7">S2231</strain>
        <strain evidence="6">S2233</strain>
    </source>
</reference>
<evidence type="ECO:0000313" key="5">
    <source>
        <dbReference type="EMBL" id="TMP59372.1"/>
    </source>
</evidence>
<protein>
    <recommendedName>
        <fullName evidence="8">Phosphodiesterase</fullName>
    </recommendedName>
</protein>
<accession>A0A5S3XRD8</accession>
<evidence type="ECO:0008006" key="8">
    <source>
        <dbReference type="Google" id="ProtNLM"/>
    </source>
</evidence>
<dbReference type="InterPro" id="IPR052020">
    <property type="entry name" value="Cyclic_di-GMP/3'3'-cGAMP_PDE"/>
</dbReference>
<dbReference type="Gene3D" id="3.40.50.2300">
    <property type="match status" value="1"/>
</dbReference>
<dbReference type="Proteomes" id="UP000307706">
    <property type="component" value="Unassembled WGS sequence"/>
</dbReference>
<keyword evidence="1" id="KW-0597">Phosphoprotein</keyword>
<dbReference type="SUPFAM" id="SSF109604">
    <property type="entry name" value="HD-domain/PDEase-like"/>
    <property type="match status" value="1"/>
</dbReference>
<dbReference type="GO" id="GO:0008081">
    <property type="term" value="F:phosphoric diester hydrolase activity"/>
    <property type="evidence" value="ECO:0007669"/>
    <property type="project" value="UniProtKB-ARBA"/>
</dbReference>
<evidence type="ECO:0000256" key="1">
    <source>
        <dbReference type="PROSITE-ProRule" id="PRU00169"/>
    </source>
</evidence>
<dbReference type="CDD" id="cd00156">
    <property type="entry name" value="REC"/>
    <property type="match status" value="1"/>
</dbReference>
<proteinExistence type="predicted"/>
<evidence type="ECO:0000313" key="6">
    <source>
        <dbReference type="Proteomes" id="UP000305730"/>
    </source>
</evidence>
<reference evidence="5" key="3">
    <citation type="submission" date="2019-09" db="EMBL/GenBank/DDBJ databases">
        <title>Co-occurence of chitin degradation, pigmentation and bioactivity in marine Pseudoalteromonas.</title>
        <authorList>
            <person name="Sonnenschein E.C."/>
            <person name="Bech P.K."/>
        </authorList>
    </citation>
    <scope>NUCLEOTIDE SEQUENCE</scope>
    <source>
        <strain evidence="5">S2231</strain>
        <strain evidence="4">S2233</strain>
    </source>
</reference>
<organism evidence="5 7">
    <name type="scientific">Pseudoalteromonas citrea</name>
    <dbReference type="NCBI Taxonomy" id="43655"/>
    <lineage>
        <taxon>Bacteria</taxon>
        <taxon>Pseudomonadati</taxon>
        <taxon>Pseudomonadota</taxon>
        <taxon>Gammaproteobacteria</taxon>
        <taxon>Alteromonadales</taxon>
        <taxon>Pseudoalteromonadaceae</taxon>
        <taxon>Pseudoalteromonas</taxon>
    </lineage>
</organism>
<dbReference type="EMBL" id="PNCL01000047">
    <property type="protein sequence ID" value="TMP59372.1"/>
    <property type="molecule type" value="Genomic_DNA"/>
</dbReference>
<feature type="domain" description="Response regulatory" evidence="2">
    <location>
        <begin position="17"/>
        <end position="141"/>
    </location>
</feature>
<gene>
    <name evidence="5" type="ORF">CWB96_09640</name>
    <name evidence="4" type="ORF">CWB97_21365</name>
</gene>
<dbReference type="InterPro" id="IPR011006">
    <property type="entry name" value="CheY-like_superfamily"/>
</dbReference>
<keyword evidence="6" id="KW-1185">Reference proteome</keyword>
<dbReference type="SUPFAM" id="SSF52172">
    <property type="entry name" value="CheY-like"/>
    <property type="match status" value="1"/>
</dbReference>
<comment type="caution">
    <text evidence="5">The sequence shown here is derived from an EMBL/GenBank/DDBJ whole genome shotgun (WGS) entry which is preliminary data.</text>
</comment>
<dbReference type="RefSeq" id="WP_138598582.1">
    <property type="nucleotide sequence ID" value="NZ_PNCK01000107.1"/>
</dbReference>
<reference evidence="6 7" key="1">
    <citation type="submission" date="2017-12" db="EMBL/GenBank/DDBJ databases">
        <authorList>
            <person name="Paulsen S."/>
            <person name="Gram L.K."/>
        </authorList>
    </citation>
    <scope>NUCLEOTIDE SEQUENCE [LARGE SCALE GENOMIC DNA]</scope>
    <source>
        <strain evidence="5 7">S2231</strain>
        <strain evidence="4 6">S2233</strain>
    </source>
</reference>
<dbReference type="CDD" id="cd00077">
    <property type="entry name" value="HDc"/>
    <property type="match status" value="1"/>
</dbReference>
<dbReference type="OrthoDB" id="9787688at2"/>